<proteinExistence type="inferred from homology"/>
<dbReference type="SFLD" id="SFLDS00005">
    <property type="entry name" value="Isoprenoid_Synthase_Type_I"/>
    <property type="match status" value="1"/>
</dbReference>
<dbReference type="FunFam" id="1.10.600.10:FF:000001">
    <property type="entry name" value="Geranylgeranyl diphosphate synthase"/>
    <property type="match status" value="1"/>
</dbReference>
<dbReference type="EMBL" id="LT838272">
    <property type="protein sequence ID" value="SMB98562.1"/>
    <property type="molecule type" value="Genomic_DNA"/>
</dbReference>
<reference evidence="13 14" key="1">
    <citation type="submission" date="2017-04" db="EMBL/GenBank/DDBJ databases">
        <authorList>
            <person name="Afonso C.L."/>
            <person name="Miller P.J."/>
            <person name="Scott M.A."/>
            <person name="Spackman E."/>
            <person name="Goraichik I."/>
            <person name="Dimitrov K.M."/>
            <person name="Suarez D.L."/>
            <person name="Swayne D.E."/>
        </authorList>
    </citation>
    <scope>NUCLEOTIDE SEQUENCE [LARGE SCALE GENOMIC DNA]</scope>
    <source>
        <strain evidence="13 14">ToBE</strain>
    </source>
</reference>
<keyword evidence="5 12" id="KW-0808">Transferase</keyword>
<dbReference type="Gene3D" id="1.10.600.10">
    <property type="entry name" value="Farnesyl Diphosphate Synthase"/>
    <property type="match status" value="1"/>
</dbReference>
<dbReference type="PROSITE" id="PS00444">
    <property type="entry name" value="POLYPRENYL_SYNTHASE_2"/>
    <property type="match status" value="1"/>
</dbReference>
<dbReference type="GO" id="GO:0046872">
    <property type="term" value="F:metal ion binding"/>
    <property type="evidence" value="ECO:0007669"/>
    <property type="project" value="UniProtKB-KW"/>
</dbReference>
<evidence type="ECO:0000313" key="13">
    <source>
        <dbReference type="EMBL" id="SMB98562.1"/>
    </source>
</evidence>
<evidence type="ECO:0000256" key="7">
    <source>
        <dbReference type="ARBA" id="ARBA00022842"/>
    </source>
</evidence>
<dbReference type="InterPro" id="IPR053378">
    <property type="entry name" value="Prenyl_diphosphate_synthase"/>
</dbReference>
<keyword evidence="14" id="KW-1185">Reference proteome</keyword>
<dbReference type="SUPFAM" id="SSF48576">
    <property type="entry name" value="Terpenoid synthases"/>
    <property type="match status" value="1"/>
</dbReference>
<comment type="similarity">
    <text evidence="2 12">Belongs to the FPP/GGPP synthase family.</text>
</comment>
<dbReference type="Proteomes" id="UP000192569">
    <property type="component" value="Chromosome I"/>
</dbReference>
<evidence type="ECO:0000256" key="9">
    <source>
        <dbReference type="ARBA" id="ARBA00032380"/>
    </source>
</evidence>
<protein>
    <recommendedName>
        <fullName evidence="4">Farnesyl diphosphate synthase</fullName>
        <ecNumber evidence="3">2.5.1.10</ecNumber>
    </recommendedName>
    <alternativeName>
        <fullName evidence="10">(2E,6E)-farnesyl diphosphate synthase</fullName>
    </alternativeName>
    <alternativeName>
        <fullName evidence="9">Geranyltranstransferase</fullName>
    </alternativeName>
</protein>
<dbReference type="STRING" id="698762.SAMN00808754_2410"/>
<comment type="catalytic activity">
    <reaction evidence="11">
        <text>isopentenyl diphosphate + (2E)-geranyl diphosphate = (2E,6E)-farnesyl diphosphate + diphosphate</text>
        <dbReference type="Rhea" id="RHEA:19361"/>
        <dbReference type="ChEBI" id="CHEBI:33019"/>
        <dbReference type="ChEBI" id="CHEBI:58057"/>
        <dbReference type="ChEBI" id="CHEBI:128769"/>
        <dbReference type="ChEBI" id="CHEBI:175763"/>
        <dbReference type="EC" id="2.5.1.10"/>
    </reaction>
</comment>
<dbReference type="InterPro" id="IPR033749">
    <property type="entry name" value="Polyprenyl_synt_CS"/>
</dbReference>
<accession>A0A1W1VYV4</accession>
<dbReference type="GO" id="GO:0004337">
    <property type="term" value="F:(2E,6E)-farnesyl diphosphate synthase activity"/>
    <property type="evidence" value="ECO:0007669"/>
    <property type="project" value="UniProtKB-EC"/>
</dbReference>
<dbReference type="PANTHER" id="PTHR43281:SF1">
    <property type="entry name" value="FARNESYL DIPHOSPHATE SYNTHASE"/>
    <property type="match status" value="1"/>
</dbReference>
<dbReference type="InterPro" id="IPR000092">
    <property type="entry name" value="Polyprenyl_synt"/>
</dbReference>
<dbReference type="Pfam" id="PF00348">
    <property type="entry name" value="polyprenyl_synt"/>
    <property type="match status" value="1"/>
</dbReference>
<comment type="cofactor">
    <cofactor evidence="1">
        <name>Mg(2+)</name>
        <dbReference type="ChEBI" id="CHEBI:18420"/>
    </cofactor>
</comment>
<evidence type="ECO:0000313" key="14">
    <source>
        <dbReference type="Proteomes" id="UP000192569"/>
    </source>
</evidence>
<sequence>MDLADYLANRRKLVEEALEHVLPPARSFPPLIHEAMRYSLFAGGKRLRPILVLAAGEAVGCPPQRLLPAACAVELLHTYSLIHDDLPAMDNDDYRRGRLTCHKVYGEAIAILAGDALLTAAFGVLAAQVEVGSSPEATLAAVRELAQAAGSQGLVGGQVVDLLSEGQPPEAQLVEYIHRHKTGSLIRACVRIGGLLGGATTEQLDKLTRYGEDIGLAFQIVDDLLDIEGEFYYTGKVAGSDSKKQKLTYPACFGIEESRQRAQELATRAAIIAAELGEAAWPLKAIARYIVERKG</sequence>
<evidence type="ECO:0000256" key="6">
    <source>
        <dbReference type="ARBA" id="ARBA00022723"/>
    </source>
</evidence>
<dbReference type="GO" id="GO:0005737">
    <property type="term" value="C:cytoplasm"/>
    <property type="evidence" value="ECO:0007669"/>
    <property type="project" value="UniProtKB-ARBA"/>
</dbReference>
<dbReference type="SFLD" id="SFLDG01017">
    <property type="entry name" value="Polyprenyl_Transferase_Like"/>
    <property type="match status" value="1"/>
</dbReference>
<evidence type="ECO:0000256" key="5">
    <source>
        <dbReference type="ARBA" id="ARBA00022679"/>
    </source>
</evidence>
<dbReference type="OrthoDB" id="9805316at2"/>
<gene>
    <name evidence="13" type="ORF">SAMN00808754_2410</name>
</gene>
<keyword evidence="8" id="KW-0414">Isoprene biosynthesis</keyword>
<organism evidence="13 14">
    <name type="scientific">Thermanaeromonas toyohensis ToBE</name>
    <dbReference type="NCBI Taxonomy" id="698762"/>
    <lineage>
        <taxon>Bacteria</taxon>
        <taxon>Bacillati</taxon>
        <taxon>Bacillota</taxon>
        <taxon>Clostridia</taxon>
        <taxon>Neomoorellales</taxon>
        <taxon>Neomoorellaceae</taxon>
        <taxon>Thermanaeromonas</taxon>
    </lineage>
</organism>
<evidence type="ECO:0000256" key="2">
    <source>
        <dbReference type="ARBA" id="ARBA00006706"/>
    </source>
</evidence>
<dbReference type="CDD" id="cd00685">
    <property type="entry name" value="Trans_IPPS_HT"/>
    <property type="match status" value="1"/>
</dbReference>
<dbReference type="PANTHER" id="PTHR43281">
    <property type="entry name" value="FARNESYL DIPHOSPHATE SYNTHASE"/>
    <property type="match status" value="1"/>
</dbReference>
<evidence type="ECO:0000256" key="1">
    <source>
        <dbReference type="ARBA" id="ARBA00001946"/>
    </source>
</evidence>
<dbReference type="EC" id="2.5.1.10" evidence="3"/>
<dbReference type="NCBIfam" id="NF045485">
    <property type="entry name" value="FPPsyn"/>
    <property type="match status" value="1"/>
</dbReference>
<dbReference type="PROSITE" id="PS00723">
    <property type="entry name" value="POLYPRENYL_SYNTHASE_1"/>
    <property type="match status" value="1"/>
</dbReference>
<keyword evidence="7" id="KW-0460">Magnesium</keyword>
<dbReference type="RefSeq" id="WP_084665945.1">
    <property type="nucleotide sequence ID" value="NZ_LT838272.1"/>
</dbReference>
<evidence type="ECO:0000256" key="12">
    <source>
        <dbReference type="RuleBase" id="RU004466"/>
    </source>
</evidence>
<name>A0A1W1VYV4_9FIRM</name>
<evidence type="ECO:0000256" key="8">
    <source>
        <dbReference type="ARBA" id="ARBA00023229"/>
    </source>
</evidence>
<dbReference type="GO" id="GO:0016114">
    <property type="term" value="P:terpenoid biosynthetic process"/>
    <property type="evidence" value="ECO:0007669"/>
    <property type="project" value="UniProtKB-ARBA"/>
</dbReference>
<evidence type="ECO:0000256" key="11">
    <source>
        <dbReference type="ARBA" id="ARBA00049399"/>
    </source>
</evidence>
<keyword evidence="6" id="KW-0479">Metal-binding</keyword>
<dbReference type="InterPro" id="IPR008949">
    <property type="entry name" value="Isoprenoid_synthase_dom_sf"/>
</dbReference>
<dbReference type="AlphaFoldDB" id="A0A1W1VYV4"/>
<evidence type="ECO:0000256" key="3">
    <source>
        <dbReference type="ARBA" id="ARBA00012439"/>
    </source>
</evidence>
<evidence type="ECO:0000256" key="10">
    <source>
        <dbReference type="ARBA" id="ARBA00032873"/>
    </source>
</evidence>
<evidence type="ECO:0000256" key="4">
    <source>
        <dbReference type="ARBA" id="ARBA00015100"/>
    </source>
</evidence>